<evidence type="ECO:0000313" key="1">
    <source>
        <dbReference type="EMBL" id="JAH09453.1"/>
    </source>
</evidence>
<name>A0A0E9Q010_ANGAN</name>
<protein>
    <submittedName>
        <fullName evidence="1">Uncharacterized protein</fullName>
    </submittedName>
</protein>
<reference evidence="1" key="2">
    <citation type="journal article" date="2015" name="Fish Shellfish Immunol.">
        <title>Early steps in the European eel (Anguilla anguilla)-Vibrio vulnificus interaction in the gills: Role of the RtxA13 toxin.</title>
        <authorList>
            <person name="Callol A."/>
            <person name="Pajuelo D."/>
            <person name="Ebbesson L."/>
            <person name="Teles M."/>
            <person name="MacKenzie S."/>
            <person name="Amaro C."/>
        </authorList>
    </citation>
    <scope>NUCLEOTIDE SEQUENCE</scope>
</reference>
<proteinExistence type="predicted"/>
<accession>A0A0E9Q010</accession>
<sequence length="21" mass="2413">MTLKIRRLIVSGTVRMTHDNA</sequence>
<organism evidence="1">
    <name type="scientific">Anguilla anguilla</name>
    <name type="common">European freshwater eel</name>
    <name type="synonym">Muraena anguilla</name>
    <dbReference type="NCBI Taxonomy" id="7936"/>
    <lineage>
        <taxon>Eukaryota</taxon>
        <taxon>Metazoa</taxon>
        <taxon>Chordata</taxon>
        <taxon>Craniata</taxon>
        <taxon>Vertebrata</taxon>
        <taxon>Euteleostomi</taxon>
        <taxon>Actinopterygii</taxon>
        <taxon>Neopterygii</taxon>
        <taxon>Teleostei</taxon>
        <taxon>Anguilliformes</taxon>
        <taxon>Anguillidae</taxon>
        <taxon>Anguilla</taxon>
    </lineage>
</organism>
<dbReference type="EMBL" id="GBXM01099124">
    <property type="protein sequence ID" value="JAH09453.1"/>
    <property type="molecule type" value="Transcribed_RNA"/>
</dbReference>
<dbReference type="EMBL" id="GBXM01090414">
    <property type="protein sequence ID" value="JAH18163.1"/>
    <property type="molecule type" value="Transcribed_RNA"/>
</dbReference>
<reference evidence="1" key="1">
    <citation type="submission" date="2014-11" db="EMBL/GenBank/DDBJ databases">
        <authorList>
            <person name="Amaro Gonzalez C."/>
        </authorList>
    </citation>
    <scope>NUCLEOTIDE SEQUENCE</scope>
</reference>
<dbReference type="AlphaFoldDB" id="A0A0E9Q010"/>